<organism evidence="4 5">
    <name type="scientific">Rhizobium skierniewicense</name>
    <dbReference type="NCBI Taxonomy" id="984260"/>
    <lineage>
        <taxon>Bacteria</taxon>
        <taxon>Pseudomonadati</taxon>
        <taxon>Pseudomonadota</taxon>
        <taxon>Alphaproteobacteria</taxon>
        <taxon>Hyphomicrobiales</taxon>
        <taxon>Rhizobiaceae</taxon>
        <taxon>Rhizobium/Agrobacterium group</taxon>
        <taxon>Rhizobium</taxon>
    </lineage>
</organism>
<dbReference type="InterPro" id="IPR050443">
    <property type="entry name" value="RbsD/FucU_mutarotase"/>
</dbReference>
<dbReference type="AlphaFoldDB" id="A0A7W6C4V7"/>
<dbReference type="PANTHER" id="PTHR31690">
    <property type="entry name" value="FUCOSE MUTAROTASE"/>
    <property type="match status" value="1"/>
</dbReference>
<dbReference type="Proteomes" id="UP000565286">
    <property type="component" value="Unassembled WGS sequence"/>
</dbReference>
<comment type="catalytic activity">
    <reaction evidence="1">
        <text>beta-D-ribopyranose = beta-D-ribofuranose</text>
        <dbReference type="Rhea" id="RHEA:25432"/>
        <dbReference type="ChEBI" id="CHEBI:27476"/>
        <dbReference type="ChEBI" id="CHEBI:47002"/>
        <dbReference type="EC" id="5.4.99.62"/>
    </reaction>
</comment>
<dbReference type="GO" id="GO:0036373">
    <property type="term" value="F:L-fucose mutarotase activity"/>
    <property type="evidence" value="ECO:0007669"/>
    <property type="project" value="UniProtKB-EC"/>
</dbReference>
<accession>A0A7W6C4V7</accession>
<evidence type="ECO:0000256" key="2">
    <source>
        <dbReference type="ARBA" id="ARBA00023235"/>
    </source>
</evidence>
<dbReference type="GO" id="GO:0042806">
    <property type="term" value="F:fucose binding"/>
    <property type="evidence" value="ECO:0007669"/>
    <property type="project" value="TreeGrafter"/>
</dbReference>
<reference evidence="4 5" key="1">
    <citation type="submission" date="2020-08" db="EMBL/GenBank/DDBJ databases">
        <title>Genomic Encyclopedia of Type Strains, Phase IV (KMG-IV): sequencing the most valuable type-strain genomes for metagenomic binning, comparative biology and taxonomic classification.</title>
        <authorList>
            <person name="Goeker M."/>
        </authorList>
    </citation>
    <scope>NUCLEOTIDE SEQUENCE [LARGE SCALE GENOMIC DNA]</scope>
    <source>
        <strain evidence="4 5">DSM 26438</strain>
    </source>
</reference>
<dbReference type="Gene3D" id="3.40.1650.10">
    <property type="entry name" value="RbsD-like domain"/>
    <property type="match status" value="1"/>
</dbReference>
<dbReference type="Pfam" id="PF05025">
    <property type="entry name" value="RbsD_FucU"/>
    <property type="match status" value="1"/>
</dbReference>
<evidence type="ECO:0000256" key="3">
    <source>
        <dbReference type="ARBA" id="ARBA00036324"/>
    </source>
</evidence>
<dbReference type="GO" id="GO:0006004">
    <property type="term" value="P:fucose metabolic process"/>
    <property type="evidence" value="ECO:0007669"/>
    <property type="project" value="TreeGrafter"/>
</dbReference>
<comment type="catalytic activity">
    <reaction evidence="3">
        <text>alpha-L-fucose = beta-L-fucose</text>
        <dbReference type="Rhea" id="RHEA:25580"/>
        <dbReference type="ChEBI" id="CHEBI:42548"/>
        <dbReference type="ChEBI" id="CHEBI:42589"/>
        <dbReference type="EC" id="5.1.3.29"/>
    </reaction>
</comment>
<comment type="caution">
    <text evidence="4">The sequence shown here is derived from an EMBL/GenBank/DDBJ whole genome shotgun (WGS) entry which is preliminary data.</text>
</comment>
<dbReference type="InterPro" id="IPR023750">
    <property type="entry name" value="RbsD-like_sf"/>
</dbReference>
<gene>
    <name evidence="4" type="ORF">GGQ73_000422</name>
</gene>
<dbReference type="EC" id="5.1.3.29" evidence="4"/>
<evidence type="ECO:0000256" key="1">
    <source>
        <dbReference type="ARBA" id="ARBA00000223"/>
    </source>
</evidence>
<evidence type="ECO:0000313" key="4">
    <source>
        <dbReference type="EMBL" id="MBB3944499.1"/>
    </source>
</evidence>
<name>A0A7W6C4V7_9HYPH</name>
<dbReference type="PANTHER" id="PTHR31690:SF4">
    <property type="entry name" value="FUCOSE MUTAROTASE"/>
    <property type="match status" value="1"/>
</dbReference>
<dbReference type="GO" id="GO:0062193">
    <property type="term" value="F:D-ribose pyranase activity"/>
    <property type="evidence" value="ECO:0007669"/>
    <property type="project" value="UniProtKB-EC"/>
</dbReference>
<dbReference type="EMBL" id="JACIDV010000001">
    <property type="protein sequence ID" value="MBB3944499.1"/>
    <property type="molecule type" value="Genomic_DNA"/>
</dbReference>
<keyword evidence="2 4" id="KW-0413">Isomerase</keyword>
<protein>
    <submittedName>
        <fullName evidence="4">L-fucose mutarotase</fullName>
        <ecNumber evidence="4">5.1.3.29</ecNumber>
    </submittedName>
</protein>
<evidence type="ECO:0000313" key="5">
    <source>
        <dbReference type="Proteomes" id="UP000565286"/>
    </source>
</evidence>
<proteinExistence type="predicted"/>
<dbReference type="SUPFAM" id="SSF102546">
    <property type="entry name" value="RbsD-like"/>
    <property type="match status" value="1"/>
</dbReference>
<sequence>MLKFQKFSRSLYSYPLLHYKYDISREVHSRILREEMVVLKGIDPVINAELLYVLMLMGHGDQLVLCDINHPAQTIAKHTTHGRIINVSGCGLERAAEAILKLFPLDTFVEAPVKRMQVVGDPDGQVPIFSAMQTVVNSAEGRSIRIEALERFDFYEAAKRSFAIVRTSDPGPYGCFIFTKGVC</sequence>
<keyword evidence="5" id="KW-1185">Reference proteome</keyword>
<dbReference type="InterPro" id="IPR007721">
    <property type="entry name" value="RbsD_FucU"/>
</dbReference>